<reference evidence="4 5" key="1">
    <citation type="journal article" date="2024" name="Plant Biotechnol. J.">
        <title>Dendrobium thyrsiflorum genome and its molecular insights into genes involved in important horticultural traits.</title>
        <authorList>
            <person name="Chen B."/>
            <person name="Wang J.Y."/>
            <person name="Zheng P.J."/>
            <person name="Li K.L."/>
            <person name="Liang Y.M."/>
            <person name="Chen X.F."/>
            <person name="Zhang C."/>
            <person name="Zhao X."/>
            <person name="He X."/>
            <person name="Zhang G.Q."/>
            <person name="Liu Z.J."/>
            <person name="Xu Q."/>
        </authorList>
    </citation>
    <scope>NUCLEOTIDE SEQUENCE [LARGE SCALE GENOMIC DNA]</scope>
    <source>
        <strain evidence="4">GZMU011</strain>
    </source>
</reference>
<evidence type="ECO:0000256" key="1">
    <source>
        <dbReference type="SAM" id="MobiDB-lite"/>
    </source>
</evidence>
<sequence>MAVASFQNNLILEFWDANQLCKLSKFSWHPPPPRWVKANVDATVNISNKAGIGVVFRDCKGRFLFAFGRNFLHWDIAQVEVLSVQAVGDFMHNWMLEAEGIIIESVNYNVIKFFTSIFNKDIDKEGILNPKDLDFLDNFKQICFSFSFRECNRLADCCANLALDSDFLWNDISSNNVHPSFVILLIVDGCMLSSFGIKIKLNEFLLIFLFWVLAHDYPRMFLGPGSLPSSGGRKRSPGSLPSSGGRKRSQGSLPHQVGGKICKGFSALLWEQKESHYSFSAILGREDPGSGCSGITDQSKRNASSEVVKYNDDEKGAVSFSGFVFKSTFGGCSANSCTPSCCLESVPGRLPAVQRLQHELVTVQPPKKPPLAVYFLSTFRLPPRLRRASFFGVNSSSKSLIFLVYFSLVVLVNS</sequence>
<dbReference type="InterPro" id="IPR053151">
    <property type="entry name" value="RNase_H-like"/>
</dbReference>
<dbReference type="AlphaFoldDB" id="A0ABD0V5F7"/>
<evidence type="ECO:0000313" key="4">
    <source>
        <dbReference type="EMBL" id="KAL0920015.1"/>
    </source>
</evidence>
<protein>
    <recommendedName>
        <fullName evidence="3">RNase H type-1 domain-containing protein</fullName>
    </recommendedName>
</protein>
<dbReference type="PANTHER" id="PTHR47723:SF24">
    <property type="entry name" value="RNASE H TYPE-1 DOMAIN-CONTAINING PROTEIN"/>
    <property type="match status" value="1"/>
</dbReference>
<evidence type="ECO:0000259" key="3">
    <source>
        <dbReference type="Pfam" id="PF13456"/>
    </source>
</evidence>
<keyword evidence="2" id="KW-0812">Transmembrane</keyword>
<dbReference type="CDD" id="cd06222">
    <property type="entry name" value="RNase_H_like"/>
    <property type="match status" value="1"/>
</dbReference>
<evidence type="ECO:0000256" key="2">
    <source>
        <dbReference type="SAM" id="Phobius"/>
    </source>
</evidence>
<dbReference type="EMBL" id="JANQDX010000008">
    <property type="protein sequence ID" value="KAL0920015.1"/>
    <property type="molecule type" value="Genomic_DNA"/>
</dbReference>
<dbReference type="Proteomes" id="UP001552299">
    <property type="component" value="Unassembled WGS sequence"/>
</dbReference>
<organism evidence="4 5">
    <name type="scientific">Dendrobium thyrsiflorum</name>
    <name type="common">Pinecone-like raceme dendrobium</name>
    <name type="synonym">Orchid</name>
    <dbReference type="NCBI Taxonomy" id="117978"/>
    <lineage>
        <taxon>Eukaryota</taxon>
        <taxon>Viridiplantae</taxon>
        <taxon>Streptophyta</taxon>
        <taxon>Embryophyta</taxon>
        <taxon>Tracheophyta</taxon>
        <taxon>Spermatophyta</taxon>
        <taxon>Magnoliopsida</taxon>
        <taxon>Liliopsida</taxon>
        <taxon>Asparagales</taxon>
        <taxon>Orchidaceae</taxon>
        <taxon>Epidendroideae</taxon>
        <taxon>Malaxideae</taxon>
        <taxon>Dendrobiinae</taxon>
        <taxon>Dendrobium</taxon>
    </lineage>
</organism>
<dbReference type="Gene3D" id="3.30.420.10">
    <property type="entry name" value="Ribonuclease H-like superfamily/Ribonuclease H"/>
    <property type="match status" value="1"/>
</dbReference>
<gene>
    <name evidence="4" type="ORF">M5K25_009115</name>
</gene>
<evidence type="ECO:0000313" key="5">
    <source>
        <dbReference type="Proteomes" id="UP001552299"/>
    </source>
</evidence>
<dbReference type="PANTHER" id="PTHR47723">
    <property type="entry name" value="OS05G0353850 PROTEIN"/>
    <property type="match status" value="1"/>
</dbReference>
<dbReference type="Pfam" id="PF13456">
    <property type="entry name" value="RVT_3"/>
    <property type="match status" value="1"/>
</dbReference>
<dbReference type="InterPro" id="IPR044730">
    <property type="entry name" value="RNase_H-like_dom_plant"/>
</dbReference>
<feature type="domain" description="RNase H type-1" evidence="3">
    <location>
        <begin position="39"/>
        <end position="162"/>
    </location>
</feature>
<keyword evidence="2" id="KW-0472">Membrane</keyword>
<feature type="compositionally biased region" description="Low complexity" evidence="1">
    <location>
        <begin position="227"/>
        <end position="244"/>
    </location>
</feature>
<feature type="transmembrane region" description="Helical" evidence="2">
    <location>
        <begin position="390"/>
        <end position="412"/>
    </location>
</feature>
<name>A0ABD0V5F7_DENTH</name>
<comment type="caution">
    <text evidence="4">The sequence shown here is derived from an EMBL/GenBank/DDBJ whole genome shotgun (WGS) entry which is preliminary data.</text>
</comment>
<accession>A0ABD0V5F7</accession>
<feature type="region of interest" description="Disordered" evidence="1">
    <location>
        <begin position="227"/>
        <end position="257"/>
    </location>
</feature>
<keyword evidence="5" id="KW-1185">Reference proteome</keyword>
<dbReference type="InterPro" id="IPR036397">
    <property type="entry name" value="RNaseH_sf"/>
</dbReference>
<proteinExistence type="predicted"/>
<keyword evidence="2" id="KW-1133">Transmembrane helix</keyword>
<dbReference type="InterPro" id="IPR002156">
    <property type="entry name" value="RNaseH_domain"/>
</dbReference>